<evidence type="ECO:0000313" key="2">
    <source>
        <dbReference type="Proteomes" id="UP000518300"/>
    </source>
</evidence>
<dbReference type="RefSeq" id="WP_169350090.1">
    <property type="nucleotide sequence ID" value="NZ_JABBJJ010000278.1"/>
</dbReference>
<protein>
    <submittedName>
        <fullName evidence="1">Uncharacterized protein</fullName>
    </submittedName>
</protein>
<dbReference type="AlphaFoldDB" id="A0A848LSG6"/>
<keyword evidence="2" id="KW-1185">Reference proteome</keyword>
<organism evidence="1 2">
    <name type="scientific">Pyxidicoccus fallax</name>
    <dbReference type="NCBI Taxonomy" id="394095"/>
    <lineage>
        <taxon>Bacteria</taxon>
        <taxon>Pseudomonadati</taxon>
        <taxon>Myxococcota</taxon>
        <taxon>Myxococcia</taxon>
        <taxon>Myxococcales</taxon>
        <taxon>Cystobacterineae</taxon>
        <taxon>Myxococcaceae</taxon>
        <taxon>Pyxidicoccus</taxon>
    </lineage>
</organism>
<dbReference type="EMBL" id="JABBJJ010000278">
    <property type="protein sequence ID" value="NMO20885.1"/>
    <property type="molecule type" value="Genomic_DNA"/>
</dbReference>
<dbReference type="Proteomes" id="UP000518300">
    <property type="component" value="Unassembled WGS sequence"/>
</dbReference>
<comment type="caution">
    <text evidence="1">The sequence shown here is derived from an EMBL/GenBank/DDBJ whole genome shotgun (WGS) entry which is preliminary data.</text>
</comment>
<sequence length="165" mass="17859">AGMLGVEGLSPMVPGDLSAIDGLREDDAARLAEERIDSVHALAFTPTARIFFNTVYGLHRICDWQDQALLIARVGRTNALMLREQYFIRGAIAARNEALKLLAAAGEAQPEAPAAPKPGTTSVVQDDMLKRALHPLAEDRDIERLEVFWRSIPVLAETSTGKGAA</sequence>
<name>A0A848LSG6_9BACT</name>
<reference evidence="1 2" key="1">
    <citation type="submission" date="2020-04" db="EMBL/GenBank/DDBJ databases">
        <title>Draft genome of Pyxidicoccus fallax type strain.</title>
        <authorList>
            <person name="Whitworth D.E."/>
        </authorList>
    </citation>
    <scope>NUCLEOTIDE SEQUENCE [LARGE SCALE GENOMIC DNA]</scope>
    <source>
        <strain evidence="1 2">DSM 14698</strain>
    </source>
</reference>
<gene>
    <name evidence="1" type="ORF">HG543_39485</name>
</gene>
<evidence type="ECO:0000313" key="1">
    <source>
        <dbReference type="EMBL" id="NMO20885.1"/>
    </source>
</evidence>
<accession>A0A848LSG6</accession>
<feature type="non-terminal residue" evidence="1">
    <location>
        <position position="1"/>
    </location>
</feature>
<proteinExistence type="predicted"/>